<feature type="region of interest" description="Disordered" evidence="1">
    <location>
        <begin position="893"/>
        <end position="928"/>
    </location>
</feature>
<proteinExistence type="predicted"/>
<evidence type="ECO:0000313" key="2">
    <source>
        <dbReference type="EMBL" id="KAK9287187.1"/>
    </source>
</evidence>
<gene>
    <name evidence="2" type="ORF">L1049_015598</name>
</gene>
<protein>
    <recommendedName>
        <fullName evidence="4">TFIIS N-terminal domain-containing protein</fullName>
    </recommendedName>
</protein>
<evidence type="ECO:0000313" key="3">
    <source>
        <dbReference type="Proteomes" id="UP001415857"/>
    </source>
</evidence>
<dbReference type="EMBL" id="JBBPBK010000004">
    <property type="protein sequence ID" value="KAK9287187.1"/>
    <property type="molecule type" value="Genomic_DNA"/>
</dbReference>
<organism evidence="2 3">
    <name type="scientific">Liquidambar formosana</name>
    <name type="common">Formosan gum</name>
    <dbReference type="NCBI Taxonomy" id="63359"/>
    <lineage>
        <taxon>Eukaryota</taxon>
        <taxon>Viridiplantae</taxon>
        <taxon>Streptophyta</taxon>
        <taxon>Embryophyta</taxon>
        <taxon>Tracheophyta</taxon>
        <taxon>Spermatophyta</taxon>
        <taxon>Magnoliopsida</taxon>
        <taxon>eudicotyledons</taxon>
        <taxon>Gunneridae</taxon>
        <taxon>Pentapetalae</taxon>
        <taxon>Saxifragales</taxon>
        <taxon>Altingiaceae</taxon>
        <taxon>Liquidambar</taxon>
    </lineage>
</organism>
<comment type="caution">
    <text evidence="2">The sequence shown here is derived from an EMBL/GenBank/DDBJ whole genome shotgun (WGS) entry which is preliminary data.</text>
</comment>
<evidence type="ECO:0008006" key="4">
    <source>
        <dbReference type="Google" id="ProtNLM"/>
    </source>
</evidence>
<accession>A0AAP0RYB8</accession>
<dbReference type="PANTHER" id="PTHR47292:SF1">
    <property type="entry name" value="TRANSCRIPTION ELONGATION FACTOR (TFIIS) FAMILY PROTEIN"/>
    <property type="match status" value="1"/>
</dbReference>
<feature type="compositionally biased region" description="Polar residues" evidence="1">
    <location>
        <begin position="919"/>
        <end position="928"/>
    </location>
</feature>
<keyword evidence="3" id="KW-1185">Reference proteome</keyword>
<feature type="region of interest" description="Disordered" evidence="1">
    <location>
        <begin position="250"/>
        <end position="305"/>
    </location>
</feature>
<dbReference type="PANTHER" id="PTHR47292">
    <property type="entry name" value="TRANSCRIPTION ELONGATION FACTOR (TFIIS) FAMILY PROTEIN-RELATED"/>
    <property type="match status" value="1"/>
</dbReference>
<sequence>MTLEDFFTLAEMKNGLTAPARVEELVNVMQKESDCVVKNFAEAARQWSAVASTLAATESKDSLDLFIKLDGLQFLNHWLQKAQKCCDPTSDFPVEESITALLGALEKIPIDQGCSIYSGIVVTIKDLFGHKSSRVQDRARALFDSWNQGRVDSSTSNVDQNGRPCENEVSASAKVVLKSGSPEQSAAEISSFRGNFNAENHVLKSAGNEISLSRDSDGSKPGGIEDVKIQTTNNHDSSCSNLVWVDKDNGFKNSQDKLSTKKSSSIPSVEGTASTEALGSPVSTEGDPDPQTQESVKESAGENRVGATEIDSCLKRFSDSNMSVLGSKLGHEVVDFEVPNHSESKVIHEATSEGGECCSNVLEDLSHDGNILRQPENPKSFSCRMEESGPVEDASEFIMEVGRGEVSVVIADVSKPKTNTQDSKKIGKRSDNEFQCEIDDPLEVARHVANELTEEVGNDGEPFSSSEKSYCKIEEPCSPDSVNGEQISEKKPKEALSESASTQKEVEQLTSSNNVDTEFEDIQDTVSSLVTESAQVASNSGKGVLVFDLNEEVNPVEMDCPNTPISAPISSLAASITPDGYNYVERDSDSSEQRQDLLDFDLNVADGGADGAADTILTDQIPVSSCLLSGESSIEVSSRRAERHNLDLNRVGDNDDALSPHRRERKPFCHHLDERNNPSPAASSSSRQPFLINIDLNEDLSFVNDTYDRQTNLRQSSFQDMNSGGDLKQDDHVVWIMGARVEVNGKDTAPSESILPNGQSGISLMGTSLARQQSVVGLQHAGTRPTQLYGYNGFTMGPSTSLSAVYGAGSIPYMVDSRGAPVLPKIIGSAMAFPPTYSSQPFPMSMNSAPFNMNGVGPTRAAFDLNSSLMMMEDGPRELGGWRSGQSQLEECMWSSSQGSGPGLGVKRKEMDGGWEQYPVSSRQQLRR</sequence>
<feature type="compositionally biased region" description="Basic and acidic residues" evidence="1">
    <location>
        <begin position="487"/>
        <end position="496"/>
    </location>
</feature>
<dbReference type="AlphaFoldDB" id="A0AAP0RYB8"/>
<feature type="compositionally biased region" description="Low complexity" evidence="1">
    <location>
        <begin position="677"/>
        <end position="687"/>
    </location>
</feature>
<feature type="region of interest" description="Disordered" evidence="1">
    <location>
        <begin position="207"/>
        <end position="227"/>
    </location>
</feature>
<feature type="compositionally biased region" description="Basic and acidic residues" evidence="1">
    <location>
        <begin position="650"/>
        <end position="676"/>
    </location>
</feature>
<dbReference type="InterPro" id="IPR035441">
    <property type="entry name" value="TFIIS/LEDGF_dom_sf"/>
</dbReference>
<dbReference type="Proteomes" id="UP001415857">
    <property type="component" value="Unassembled WGS sequence"/>
</dbReference>
<evidence type="ECO:0000256" key="1">
    <source>
        <dbReference type="SAM" id="MobiDB-lite"/>
    </source>
</evidence>
<reference evidence="2 3" key="1">
    <citation type="journal article" date="2024" name="Plant J.">
        <title>Genome sequences and population genomics reveal climatic adaptation and genomic divergence between two closely related sweetgum species.</title>
        <authorList>
            <person name="Xu W.Q."/>
            <person name="Ren C.Q."/>
            <person name="Zhang X.Y."/>
            <person name="Comes H.P."/>
            <person name="Liu X.H."/>
            <person name="Li Y.G."/>
            <person name="Kettle C.J."/>
            <person name="Jalonen R."/>
            <person name="Gaisberger H."/>
            <person name="Ma Y.Z."/>
            <person name="Qiu Y.X."/>
        </authorList>
    </citation>
    <scope>NUCLEOTIDE SEQUENCE [LARGE SCALE GENOMIC DNA]</scope>
    <source>
        <strain evidence="2">Hangzhou</strain>
    </source>
</reference>
<feature type="region of interest" description="Disordered" evidence="1">
    <location>
        <begin position="453"/>
        <end position="516"/>
    </location>
</feature>
<feature type="compositionally biased region" description="Polar residues" evidence="1">
    <location>
        <begin position="498"/>
        <end position="516"/>
    </location>
</feature>
<feature type="region of interest" description="Disordered" evidence="1">
    <location>
        <begin position="650"/>
        <end position="688"/>
    </location>
</feature>
<feature type="compositionally biased region" description="Basic and acidic residues" evidence="1">
    <location>
        <begin position="212"/>
        <end position="227"/>
    </location>
</feature>
<dbReference type="SUPFAM" id="SSF47676">
    <property type="entry name" value="Conserved domain common to transcription factors TFIIS, elongin A, CRSP70"/>
    <property type="match status" value="1"/>
</dbReference>
<feature type="compositionally biased region" description="Basic and acidic residues" evidence="1">
    <location>
        <begin position="250"/>
        <end position="259"/>
    </location>
</feature>
<dbReference type="Gene3D" id="1.20.930.10">
    <property type="entry name" value="Conserved domain common to transcription factors TFIIS, elongin A, CRSP70"/>
    <property type="match status" value="1"/>
</dbReference>
<feature type="compositionally biased region" description="Polar residues" evidence="1">
    <location>
        <begin position="260"/>
        <end position="283"/>
    </location>
</feature>
<name>A0AAP0RYB8_LIQFO</name>